<dbReference type="Pfam" id="PF13639">
    <property type="entry name" value="zf-RING_2"/>
    <property type="match status" value="1"/>
</dbReference>
<dbReference type="EMBL" id="JAXOVC010000012">
    <property type="protein sequence ID" value="KAK4495033.1"/>
    <property type="molecule type" value="Genomic_DNA"/>
</dbReference>
<accession>A0ABR0E0U0</accession>
<organism evidence="5 6">
    <name type="scientific">Zasmidium cellare</name>
    <name type="common">Wine cellar mold</name>
    <name type="synonym">Racodium cellare</name>
    <dbReference type="NCBI Taxonomy" id="395010"/>
    <lineage>
        <taxon>Eukaryota</taxon>
        <taxon>Fungi</taxon>
        <taxon>Dikarya</taxon>
        <taxon>Ascomycota</taxon>
        <taxon>Pezizomycotina</taxon>
        <taxon>Dothideomycetes</taxon>
        <taxon>Dothideomycetidae</taxon>
        <taxon>Mycosphaerellales</taxon>
        <taxon>Mycosphaerellaceae</taxon>
        <taxon>Zasmidium</taxon>
    </lineage>
</organism>
<feature type="domain" description="RING-type" evidence="3">
    <location>
        <begin position="223"/>
        <end position="273"/>
    </location>
</feature>
<evidence type="ECO:0000259" key="3">
    <source>
        <dbReference type="PROSITE" id="PS50089"/>
    </source>
</evidence>
<evidence type="ECO:0000259" key="4">
    <source>
        <dbReference type="PROSITE" id="PS50966"/>
    </source>
</evidence>
<dbReference type="CDD" id="cd16494">
    <property type="entry name" value="RING-CH-C4HC3_ZSWM2"/>
    <property type="match status" value="1"/>
</dbReference>
<keyword evidence="6" id="KW-1185">Reference proteome</keyword>
<dbReference type="InterPro" id="IPR039903">
    <property type="entry name" value="Zswim2"/>
</dbReference>
<dbReference type="PROSITE" id="PS50089">
    <property type="entry name" value="ZF_RING_2"/>
    <property type="match status" value="1"/>
</dbReference>
<keyword evidence="1" id="KW-0863">Zinc-finger</keyword>
<dbReference type="PANTHER" id="PTHR21540:SF0">
    <property type="entry name" value="PHD FAMILY PROTEIN"/>
    <property type="match status" value="1"/>
</dbReference>
<dbReference type="InterPro" id="IPR007527">
    <property type="entry name" value="Znf_SWIM"/>
</dbReference>
<keyword evidence="1" id="KW-0862">Zinc</keyword>
<feature type="compositionally biased region" description="Low complexity" evidence="2">
    <location>
        <begin position="10"/>
        <end position="38"/>
    </location>
</feature>
<feature type="compositionally biased region" description="Basic residues" evidence="2">
    <location>
        <begin position="51"/>
        <end position="60"/>
    </location>
</feature>
<name>A0ABR0E0U0_ZASCE</name>
<proteinExistence type="predicted"/>
<dbReference type="SUPFAM" id="SSF57850">
    <property type="entry name" value="RING/U-box"/>
    <property type="match status" value="1"/>
</dbReference>
<dbReference type="Gene3D" id="3.30.40.10">
    <property type="entry name" value="Zinc/RING finger domain, C3HC4 (zinc finger)"/>
    <property type="match status" value="1"/>
</dbReference>
<gene>
    <name evidence="5" type="ORF">PRZ48_013360</name>
</gene>
<comment type="caution">
    <text evidence="5">The sequence shown here is derived from an EMBL/GenBank/DDBJ whole genome shotgun (WGS) entry which is preliminary data.</text>
</comment>
<evidence type="ECO:0000256" key="1">
    <source>
        <dbReference type="PROSITE-ProRule" id="PRU00175"/>
    </source>
</evidence>
<evidence type="ECO:0000256" key="2">
    <source>
        <dbReference type="SAM" id="MobiDB-lite"/>
    </source>
</evidence>
<feature type="region of interest" description="Disordered" evidence="2">
    <location>
        <begin position="1"/>
        <end position="93"/>
    </location>
</feature>
<feature type="domain" description="SWIM-type" evidence="4">
    <location>
        <begin position="143"/>
        <end position="175"/>
    </location>
</feature>
<protein>
    <submittedName>
        <fullName evidence="5">Uncharacterized protein</fullName>
    </submittedName>
</protein>
<dbReference type="Pfam" id="PF04434">
    <property type="entry name" value="SWIM"/>
    <property type="match status" value="1"/>
</dbReference>
<evidence type="ECO:0000313" key="6">
    <source>
        <dbReference type="Proteomes" id="UP001305779"/>
    </source>
</evidence>
<reference evidence="5 6" key="1">
    <citation type="journal article" date="2023" name="G3 (Bethesda)">
        <title>A chromosome-level genome assembly of Zasmidium syzygii isolated from banana leaves.</title>
        <authorList>
            <person name="van Westerhoven A.C."/>
            <person name="Mehrabi R."/>
            <person name="Talebi R."/>
            <person name="Steentjes M.B.F."/>
            <person name="Corcolon B."/>
            <person name="Chong P.A."/>
            <person name="Kema G.H.J."/>
            <person name="Seidl M.F."/>
        </authorList>
    </citation>
    <scope>NUCLEOTIDE SEQUENCE [LARGE SCALE GENOMIC DNA]</scope>
    <source>
        <strain evidence="5 6">P124</strain>
    </source>
</reference>
<dbReference type="InterPro" id="IPR013083">
    <property type="entry name" value="Znf_RING/FYVE/PHD"/>
</dbReference>
<keyword evidence="1" id="KW-0479">Metal-binding</keyword>
<dbReference type="PROSITE" id="PS50966">
    <property type="entry name" value="ZF_SWIM"/>
    <property type="match status" value="1"/>
</dbReference>
<dbReference type="Proteomes" id="UP001305779">
    <property type="component" value="Unassembled WGS sequence"/>
</dbReference>
<sequence length="338" mass="38111">MGIETNQHRYSSYPSYGYPPQSQHGGSSAYPSAASGAYQHPIDLTADSPPAKKRSTKRKAVAVEAQYQYEEDQPVKKKRSKPKDEEKRLKRWRPKAPVSYGEIRDRALTQRMFVIDRQRHAPEHENSHPTETVTMAGTTGNIYHIHVDKVPSCDCPHAQKGNQCKHIVYVLSRVLRLAPHLEYQLAFITPELREIFAKAPPLPSETADESEKDGNRKPVEGECPICSEDFEPANTREKVVYCKAACGNNIHKECFDRWAATRNGGAVTCPFCRSPWESEEGGDIKKVATNGRVNAEGYVNVASQLGLSGRRDHSSYNEYWVRNQMRRGGLDYEAGWGF</sequence>
<evidence type="ECO:0000313" key="5">
    <source>
        <dbReference type="EMBL" id="KAK4495033.1"/>
    </source>
</evidence>
<dbReference type="PANTHER" id="PTHR21540">
    <property type="entry name" value="RING FINGER AND SWIM DOMAIN-CONTAINING PROTEIN 2"/>
    <property type="match status" value="1"/>
</dbReference>
<dbReference type="InterPro" id="IPR001841">
    <property type="entry name" value="Znf_RING"/>
</dbReference>